<keyword evidence="3" id="KW-1185">Reference proteome</keyword>
<gene>
    <name evidence="2" type="ORF">SAMN05421736_1373</name>
</gene>
<proteinExistence type="predicted"/>
<evidence type="ECO:0000313" key="3">
    <source>
        <dbReference type="Proteomes" id="UP000198935"/>
    </source>
</evidence>
<dbReference type="InterPro" id="IPR036490">
    <property type="entry name" value="ThsB_TIR-like_sf"/>
</dbReference>
<dbReference type="AlphaFoldDB" id="A0A1H3V1L7"/>
<dbReference type="EMBL" id="FNPI01000037">
    <property type="protein sequence ID" value="SDZ68603.1"/>
    <property type="molecule type" value="Genomic_DNA"/>
</dbReference>
<dbReference type="STRING" id="1503961.SAMN05421736_1373"/>
<organism evidence="2 3">
    <name type="scientific">Evansella caseinilytica</name>
    <dbReference type="NCBI Taxonomy" id="1503961"/>
    <lineage>
        <taxon>Bacteria</taxon>
        <taxon>Bacillati</taxon>
        <taxon>Bacillota</taxon>
        <taxon>Bacilli</taxon>
        <taxon>Bacillales</taxon>
        <taxon>Bacillaceae</taxon>
        <taxon>Evansella</taxon>
    </lineage>
</organism>
<evidence type="ECO:0000313" key="2">
    <source>
        <dbReference type="EMBL" id="SDZ68603.1"/>
    </source>
</evidence>
<evidence type="ECO:0000259" key="1">
    <source>
        <dbReference type="Pfam" id="PF08937"/>
    </source>
</evidence>
<dbReference type="Gene3D" id="3.40.50.11200">
    <property type="match status" value="1"/>
</dbReference>
<name>A0A1H3V1L7_9BACI</name>
<dbReference type="Proteomes" id="UP000198935">
    <property type="component" value="Unassembled WGS sequence"/>
</dbReference>
<dbReference type="Pfam" id="PF08937">
    <property type="entry name" value="ThsB_TIR"/>
    <property type="match status" value="1"/>
</dbReference>
<reference evidence="3" key="1">
    <citation type="submission" date="2016-10" db="EMBL/GenBank/DDBJ databases">
        <authorList>
            <person name="Varghese N."/>
            <person name="Submissions S."/>
        </authorList>
    </citation>
    <scope>NUCLEOTIDE SEQUENCE [LARGE SCALE GENOMIC DNA]</scope>
    <source>
        <strain evidence="3">SP</strain>
    </source>
</reference>
<protein>
    <submittedName>
        <fullName evidence="2">TIR domain-containing protein</fullName>
    </submittedName>
</protein>
<dbReference type="OrthoDB" id="2218415at2"/>
<sequence>MGLKRIFISFAVEDVRYRDLLKGQSLNTNSPFTYTDMSAKEPWDSKWKTNCRTRIKGCDGVIALISKHTRNADGAKWEMQCANEEGIPIIGIHIHKDDKGQIPPQLSGKKVVNWTWDAIKNFINSL</sequence>
<dbReference type="SUPFAM" id="SSF52206">
    <property type="entry name" value="Hypothetical protein MTH538"/>
    <property type="match status" value="1"/>
</dbReference>
<dbReference type="InterPro" id="IPR015032">
    <property type="entry name" value="ThsB__TIR-like_domain"/>
</dbReference>
<feature type="domain" description="Thoeris protein ThsB TIR-like" evidence="1">
    <location>
        <begin position="7"/>
        <end position="98"/>
    </location>
</feature>
<accession>A0A1H3V1L7</accession>